<comment type="caution">
    <text evidence="1">The sequence shown here is derived from an EMBL/GenBank/DDBJ whole genome shotgun (WGS) entry which is preliminary data.</text>
</comment>
<dbReference type="Proteomes" id="UP000613011">
    <property type="component" value="Unassembled WGS sequence"/>
</dbReference>
<gene>
    <name evidence="1" type="ORF">JI739_19825</name>
</gene>
<keyword evidence="2" id="KW-1185">Reference proteome</keyword>
<sequence>MTDIECPSAARRPAADVLPRHPHREIAELLAAAILRMRARNEPDIAATDSEVSLGFPGDQRLNANPVYTQGVRI</sequence>
<reference evidence="1" key="1">
    <citation type="submission" date="2021-01" db="EMBL/GenBank/DDBJ databases">
        <title>Ramlibacter sp. strain AW1 16S ribosomal RNA gene Genome sequencing and assembly.</title>
        <authorList>
            <person name="Kang M."/>
        </authorList>
    </citation>
    <scope>NUCLEOTIDE SEQUENCE</scope>
    <source>
        <strain evidence="1">AW1</strain>
    </source>
</reference>
<dbReference type="EMBL" id="JAEQNA010000008">
    <property type="protein sequence ID" value="MBL0422602.1"/>
    <property type="molecule type" value="Genomic_DNA"/>
</dbReference>
<evidence type="ECO:0000313" key="2">
    <source>
        <dbReference type="Proteomes" id="UP000613011"/>
    </source>
</evidence>
<name>A0A937D6S7_9BURK</name>
<evidence type="ECO:0000313" key="1">
    <source>
        <dbReference type="EMBL" id="MBL0422602.1"/>
    </source>
</evidence>
<protein>
    <submittedName>
        <fullName evidence="1">Uncharacterized protein</fullName>
    </submittedName>
</protein>
<proteinExistence type="predicted"/>
<dbReference type="RefSeq" id="WP_201685659.1">
    <property type="nucleotide sequence ID" value="NZ_JAEQNA010000008.1"/>
</dbReference>
<accession>A0A937D6S7</accession>
<organism evidence="1 2">
    <name type="scientific">Ramlibacter aurantiacus</name>
    <dbReference type="NCBI Taxonomy" id="2801330"/>
    <lineage>
        <taxon>Bacteria</taxon>
        <taxon>Pseudomonadati</taxon>
        <taxon>Pseudomonadota</taxon>
        <taxon>Betaproteobacteria</taxon>
        <taxon>Burkholderiales</taxon>
        <taxon>Comamonadaceae</taxon>
        <taxon>Ramlibacter</taxon>
    </lineage>
</organism>
<dbReference type="AlphaFoldDB" id="A0A937D6S7"/>